<reference evidence="1 4" key="3">
    <citation type="journal article" date="2017" name="Nat. Microbiol.">
        <title>Natural product diversity associated with the nematode symbionts Photorhabdus and Xenorhabdus.</title>
        <authorList>
            <person name="Tobias N.J."/>
            <person name="Wolff H."/>
            <person name="Djahanschiri B."/>
            <person name="Grundmann F."/>
            <person name="Kronenwerth M."/>
            <person name="Shi Y.M."/>
            <person name="Simonyi S."/>
            <person name="Grun P."/>
            <person name="Shapiro-Ilan D."/>
            <person name="Pidot S.J."/>
            <person name="Stinear T.P."/>
            <person name="Ebersberger I."/>
            <person name="Bode H.B."/>
        </authorList>
    </citation>
    <scope>NUCLEOTIDE SEQUENCE [LARGE SCALE GENOMIC DNA]</scope>
    <source>
        <strain evidence="1 4">DSM 17908</strain>
    </source>
</reference>
<evidence type="ECO:0000313" key="4">
    <source>
        <dbReference type="Proteomes" id="UP000224607"/>
    </source>
</evidence>
<dbReference type="Gene3D" id="3.40.1260.10">
    <property type="entry name" value="DsrEFH-like"/>
    <property type="match status" value="1"/>
</dbReference>
<reference evidence="2" key="1">
    <citation type="submission" date="2016-10" db="EMBL/GenBank/DDBJ databases">
        <authorList>
            <person name="de Groot N.N."/>
        </authorList>
    </citation>
    <scope>NUCLEOTIDE SEQUENCE [LARGE SCALE GENOMIC DNA]</scope>
    <source>
        <strain evidence="2">DSM 17908</strain>
    </source>
</reference>
<dbReference type="Proteomes" id="UP000224607">
    <property type="component" value="Unassembled WGS sequence"/>
</dbReference>
<dbReference type="InterPro" id="IPR003787">
    <property type="entry name" value="Sulphur_relay_DsrE/F-like"/>
</dbReference>
<dbReference type="SUPFAM" id="SSF75169">
    <property type="entry name" value="DsrEFH-like"/>
    <property type="match status" value="1"/>
</dbReference>
<dbReference type="Pfam" id="PF02635">
    <property type="entry name" value="DsrE"/>
    <property type="match status" value="1"/>
</dbReference>
<dbReference type="EMBL" id="FORG01000007">
    <property type="protein sequence ID" value="SFJ29600.1"/>
    <property type="molecule type" value="Genomic_DNA"/>
</dbReference>
<name>A0A1I3Q7E1_9GAMM</name>
<dbReference type="STRING" id="351675.SAMN05421680_10759"/>
<dbReference type="PANTHER" id="PTHR34874:SF1">
    <property type="entry name" value="PROTEIN YCHN"/>
    <property type="match status" value="1"/>
</dbReference>
<evidence type="ECO:0000313" key="3">
    <source>
        <dbReference type="Proteomes" id="UP000198919"/>
    </source>
</evidence>
<dbReference type="InterPro" id="IPR027396">
    <property type="entry name" value="DsrEFH-like"/>
</dbReference>
<dbReference type="RefSeq" id="WP_092510100.1">
    <property type="nucleotide sequence ID" value="NZ_CAWNQB010000067.1"/>
</dbReference>
<proteinExistence type="predicted"/>
<dbReference type="GO" id="GO:0005829">
    <property type="term" value="C:cytosol"/>
    <property type="evidence" value="ECO:0007669"/>
    <property type="project" value="TreeGrafter"/>
</dbReference>
<dbReference type="AlphaFoldDB" id="A0A1I3Q7E1"/>
<dbReference type="EMBL" id="NITY01000007">
    <property type="protein sequence ID" value="PHM40064.1"/>
    <property type="molecule type" value="Genomic_DNA"/>
</dbReference>
<sequence length="117" mass="12480">MKSILIIANGAAYGNESLFNALRLSIALKEQEPDCGLKLFLMSDAVVAGLAGQIPKEGYNLKHMLEILTAQDVEVKLCKTCTDARGISELALVDGVKIGTLGELAQWTLAASKVLSF</sequence>
<dbReference type="Proteomes" id="UP000198919">
    <property type="component" value="Unassembled WGS sequence"/>
</dbReference>
<protein>
    <submittedName>
        <fullName evidence="2">Uncharacterized protein involved in oxidation of intracellular sulfur</fullName>
    </submittedName>
</protein>
<evidence type="ECO:0000313" key="1">
    <source>
        <dbReference type="EMBL" id="PHM40064.1"/>
    </source>
</evidence>
<reference evidence="3" key="2">
    <citation type="submission" date="2016-10" db="EMBL/GenBank/DDBJ databases">
        <authorList>
            <person name="Varghese N."/>
            <person name="Submissions S."/>
        </authorList>
    </citation>
    <scope>NUCLEOTIDE SEQUENCE [LARGE SCALE GENOMIC DNA]</scope>
    <source>
        <strain evidence="3">DSM 17908</strain>
    </source>
</reference>
<organism evidence="2 3">
    <name type="scientific">Xenorhabdus mauleonii</name>
    <dbReference type="NCBI Taxonomy" id="351675"/>
    <lineage>
        <taxon>Bacteria</taxon>
        <taxon>Pseudomonadati</taxon>
        <taxon>Pseudomonadota</taxon>
        <taxon>Gammaproteobacteria</taxon>
        <taxon>Enterobacterales</taxon>
        <taxon>Morganellaceae</taxon>
        <taxon>Xenorhabdus</taxon>
    </lineage>
</organism>
<dbReference type="PANTHER" id="PTHR34874">
    <property type="entry name" value="PROTEIN YCHN"/>
    <property type="match status" value="1"/>
</dbReference>
<accession>A0A1I3Q7E1</accession>
<evidence type="ECO:0000313" key="2">
    <source>
        <dbReference type="EMBL" id="SFJ29600.1"/>
    </source>
</evidence>
<dbReference type="OrthoDB" id="9807918at2"/>
<keyword evidence="4" id="KW-1185">Reference proteome</keyword>
<gene>
    <name evidence="2" type="ORF">SAMN05421680_10759</name>
    <name evidence="1" type="ORF">Xmau_02250</name>
</gene>